<evidence type="ECO:0000313" key="3">
    <source>
        <dbReference type="EMBL" id="CAL6058953.1"/>
    </source>
</evidence>
<accession>A0AA86PLC4</accession>
<evidence type="ECO:0000256" key="1">
    <source>
        <dbReference type="SAM" id="MobiDB-lite"/>
    </source>
</evidence>
<dbReference type="EMBL" id="CATOUU010000645">
    <property type="protein sequence ID" value="CAI9937339.1"/>
    <property type="molecule type" value="Genomic_DNA"/>
</dbReference>
<proteinExistence type="predicted"/>
<reference evidence="2" key="1">
    <citation type="submission" date="2023-06" db="EMBL/GenBank/DDBJ databases">
        <authorList>
            <person name="Kurt Z."/>
        </authorList>
    </citation>
    <scope>NUCLEOTIDE SEQUENCE</scope>
</reference>
<feature type="compositionally biased region" description="Low complexity" evidence="1">
    <location>
        <begin position="114"/>
        <end position="133"/>
    </location>
</feature>
<name>A0AA86PLC4_9EUKA</name>
<keyword evidence="4" id="KW-1185">Reference proteome</keyword>
<protein>
    <submittedName>
        <fullName evidence="3">Hypothetical_protein</fullName>
    </submittedName>
</protein>
<dbReference type="Proteomes" id="UP001642409">
    <property type="component" value="Unassembled WGS sequence"/>
</dbReference>
<evidence type="ECO:0000313" key="2">
    <source>
        <dbReference type="EMBL" id="CAI9937339.1"/>
    </source>
</evidence>
<comment type="caution">
    <text evidence="2">The sequence shown here is derived from an EMBL/GenBank/DDBJ whole genome shotgun (WGS) entry which is preliminary data.</text>
</comment>
<evidence type="ECO:0000313" key="4">
    <source>
        <dbReference type="Proteomes" id="UP001642409"/>
    </source>
</evidence>
<dbReference type="AlphaFoldDB" id="A0AA86PLC4"/>
<reference evidence="3 4" key="2">
    <citation type="submission" date="2024-07" db="EMBL/GenBank/DDBJ databases">
        <authorList>
            <person name="Akdeniz Z."/>
        </authorList>
    </citation>
    <scope>NUCLEOTIDE SEQUENCE [LARGE SCALE GENOMIC DNA]</scope>
</reference>
<feature type="region of interest" description="Disordered" evidence="1">
    <location>
        <begin position="106"/>
        <end position="133"/>
    </location>
</feature>
<gene>
    <name evidence="2" type="ORF">HINF_LOCUS24984</name>
    <name evidence="3" type="ORF">HINF_LOCUS48517</name>
</gene>
<dbReference type="EMBL" id="CAXDID020000223">
    <property type="protein sequence ID" value="CAL6058953.1"/>
    <property type="molecule type" value="Genomic_DNA"/>
</dbReference>
<sequence length="467" mass="54054">MSEKEVILLPDMYQQRQYRQYLDNGLKTLLIHKTHKSKYRLELVKNRDQFYNNSIFNAEVSHSEPKSPISVTQSVKVSPILQKIVPNSSFSSINNQNVHSFNLEESIDPEPIDQPNQTQSIQQQNQSQQNQTQPTFKTINLEHKQINLDQINQYSNHFLKPEPVHELQIINQTEQTYEHRHFFFGGCSCNQNSTDPDYMQLKMSQLNDSLKTRFQQVKDGSSVTNVSYTIQSSVPNTEMAKTKVTSKINKEVPKQSPKQAVKTELKESKVQTETIPENIKTNLNQPEPKQIQQSNLEPQEHKITVKKINQSVEIQIDKLQKITLSFEDFMQQNEQQTSQPINQSLSFSNVKSVDSEYTTPAMKSQSVQAQLRLSKSQVLGTQMKASSKVKKILDEKDNNKDLVMYYNSHLIKMKADQMKNKHGLMGYYANRSLHYLKKPNPLKLTIPDMKGVTEKLQNLYKDIYDQK</sequence>
<organism evidence="2">
    <name type="scientific">Hexamita inflata</name>
    <dbReference type="NCBI Taxonomy" id="28002"/>
    <lineage>
        <taxon>Eukaryota</taxon>
        <taxon>Metamonada</taxon>
        <taxon>Diplomonadida</taxon>
        <taxon>Hexamitidae</taxon>
        <taxon>Hexamitinae</taxon>
        <taxon>Hexamita</taxon>
    </lineage>
</organism>